<keyword evidence="2" id="KW-0812">Transmembrane</keyword>
<evidence type="ECO:0000256" key="2">
    <source>
        <dbReference type="SAM" id="Phobius"/>
    </source>
</evidence>
<sequence>MSSIPNQFKNLSTEKSRGLPSTIIEVMRMLPTGYNISKIPKPVLDALFRGEVPDFTLLPSELQQHLLTDGHRLIAAIANRSFIFKANKTVEEILHNLPTFKRPIKPTFIPYDINEVTNDLTQTKQRAEKLVRVQYYTALLLGFVGAISIAVLSLICVYMKKKRLGDPELNIDEDSLVNPSQMPQTQQSVTSGSKIDTPFTKHHKYLSGSSHMSKIYK</sequence>
<reference evidence="3 4" key="2">
    <citation type="submission" date="2018-11" db="EMBL/GenBank/DDBJ databases">
        <authorList>
            <consortium name="Pathogen Informatics"/>
        </authorList>
    </citation>
    <scope>NUCLEOTIDE SEQUENCE [LARGE SCALE GENOMIC DNA]</scope>
</reference>
<evidence type="ECO:0000313" key="3">
    <source>
        <dbReference type="EMBL" id="VDO45466.1"/>
    </source>
</evidence>
<keyword evidence="2" id="KW-1133">Transmembrane helix</keyword>
<feature type="region of interest" description="Disordered" evidence="1">
    <location>
        <begin position="174"/>
        <end position="193"/>
    </location>
</feature>
<gene>
    <name evidence="3" type="ORF">BTMF_LOCUS13331</name>
</gene>
<name>A0A0R3R5P5_9BILA</name>
<dbReference type="AlphaFoldDB" id="A0A0R3R5P5"/>
<organism evidence="5">
    <name type="scientific">Brugia timori</name>
    <dbReference type="NCBI Taxonomy" id="42155"/>
    <lineage>
        <taxon>Eukaryota</taxon>
        <taxon>Metazoa</taxon>
        <taxon>Ecdysozoa</taxon>
        <taxon>Nematoda</taxon>
        <taxon>Chromadorea</taxon>
        <taxon>Rhabditida</taxon>
        <taxon>Spirurina</taxon>
        <taxon>Spiruromorpha</taxon>
        <taxon>Filarioidea</taxon>
        <taxon>Onchocercidae</taxon>
        <taxon>Brugia</taxon>
    </lineage>
</organism>
<feature type="transmembrane region" description="Helical" evidence="2">
    <location>
        <begin position="135"/>
        <end position="159"/>
    </location>
</feature>
<keyword evidence="4" id="KW-1185">Reference proteome</keyword>
<feature type="compositionally biased region" description="Polar residues" evidence="1">
    <location>
        <begin position="177"/>
        <end position="193"/>
    </location>
</feature>
<dbReference type="STRING" id="42155.A0A0R3R5P5"/>
<reference evidence="5" key="1">
    <citation type="submission" date="2017-02" db="UniProtKB">
        <authorList>
            <consortium name="WormBaseParasite"/>
        </authorList>
    </citation>
    <scope>IDENTIFICATION</scope>
</reference>
<evidence type="ECO:0000256" key="1">
    <source>
        <dbReference type="SAM" id="MobiDB-lite"/>
    </source>
</evidence>
<dbReference type="Proteomes" id="UP000280834">
    <property type="component" value="Unassembled WGS sequence"/>
</dbReference>
<proteinExistence type="predicted"/>
<dbReference type="WBParaSite" id="BTMF_0001533501-mRNA-1">
    <property type="protein sequence ID" value="BTMF_0001533501-mRNA-1"/>
    <property type="gene ID" value="BTMF_0001533501"/>
</dbReference>
<evidence type="ECO:0000313" key="4">
    <source>
        <dbReference type="Proteomes" id="UP000280834"/>
    </source>
</evidence>
<keyword evidence="2" id="KW-0472">Membrane</keyword>
<protein>
    <submittedName>
        <fullName evidence="5">Recep_L_domain domain-containing protein</fullName>
    </submittedName>
</protein>
<dbReference type="EMBL" id="UZAG01019996">
    <property type="protein sequence ID" value="VDO45466.1"/>
    <property type="molecule type" value="Genomic_DNA"/>
</dbReference>
<accession>A0A0R3R5P5</accession>
<evidence type="ECO:0000313" key="5">
    <source>
        <dbReference type="WBParaSite" id="BTMF_0001533501-mRNA-1"/>
    </source>
</evidence>